<reference evidence="2" key="1">
    <citation type="submission" date="2020-03" db="EMBL/GenBank/DDBJ databases">
        <title>Melopsittacus undulatus (budgerigar) genome, bMelUnd1, maternal haplotype with Z.</title>
        <authorList>
            <person name="Gedman G."/>
            <person name="Mountcastle J."/>
            <person name="Haase B."/>
            <person name="Formenti G."/>
            <person name="Wright T."/>
            <person name="Apodaca J."/>
            <person name="Pelan S."/>
            <person name="Chow W."/>
            <person name="Rhie A."/>
            <person name="Howe K."/>
            <person name="Fedrigo O."/>
            <person name="Jarvis E.D."/>
        </authorList>
    </citation>
    <scope>NUCLEOTIDE SEQUENCE [LARGE SCALE GENOMIC DNA]</scope>
</reference>
<feature type="compositionally biased region" description="Basic and acidic residues" evidence="1">
    <location>
        <begin position="310"/>
        <end position="319"/>
    </location>
</feature>
<protein>
    <submittedName>
        <fullName evidence="2">Uncharacterized protein</fullName>
    </submittedName>
</protein>
<feature type="region of interest" description="Disordered" evidence="1">
    <location>
        <begin position="1"/>
        <end position="41"/>
    </location>
</feature>
<dbReference type="Proteomes" id="UP000694405">
    <property type="component" value="Chromosome 9"/>
</dbReference>
<proteinExistence type="predicted"/>
<evidence type="ECO:0000313" key="2">
    <source>
        <dbReference type="Ensembl" id="ENSMUNP00000017674.2"/>
    </source>
</evidence>
<dbReference type="GO" id="GO:0006334">
    <property type="term" value="P:nucleosome assembly"/>
    <property type="evidence" value="ECO:0007669"/>
    <property type="project" value="InterPro"/>
</dbReference>
<dbReference type="SUPFAM" id="SSF46785">
    <property type="entry name" value="Winged helix' DNA-binding domain"/>
    <property type="match status" value="1"/>
</dbReference>
<dbReference type="Gene3D" id="1.10.10.10">
    <property type="entry name" value="Winged helix-like DNA-binding domain superfamily/Winged helix DNA-binding domain"/>
    <property type="match status" value="1"/>
</dbReference>
<sequence>RGCPLWSWKSSPSSTMGFGSQRQVSPRVQGPRGASLPSAEAAGTAQLPRLWAQYRKTSHPSTMQMVIEALQAKDSKKGVSAVAIRRFILAKYPTVHPTLLKYWLKVTLSKALNRGDLVRPRNSTATGVTGTFMVSRGMLAPLHKVKGWWCHKERGCPDPRRGSCLGSSSAHPTGAVEEKRKVAKQKLRAKRMEVRMVQWRGGGGAAKPRSDGAKPPPAASRNRGPGKGRAGPSMAPAAEEAGGDSGDSPAGARAKGPRKTPVGKSKRKVPKGAQPRAPKGPEPGALKGPEPGALKGPEPGAPEGTQPEGTKVKGAEGKVRKPRGKTGASKGQASLKKTAAHPEGKKAS</sequence>
<dbReference type="InterPro" id="IPR036388">
    <property type="entry name" value="WH-like_DNA-bd_sf"/>
</dbReference>
<dbReference type="InterPro" id="IPR036390">
    <property type="entry name" value="WH_DNA-bd_sf"/>
</dbReference>
<accession>A0A8V5HEX9</accession>
<dbReference type="Pfam" id="PF00538">
    <property type="entry name" value="Linker_histone"/>
    <property type="match status" value="1"/>
</dbReference>
<dbReference type="AlphaFoldDB" id="A0A8C6NED3"/>
<reference evidence="2" key="2">
    <citation type="submission" date="2025-08" db="UniProtKB">
        <authorList>
            <consortium name="Ensembl"/>
        </authorList>
    </citation>
    <scope>IDENTIFICATION</scope>
</reference>
<evidence type="ECO:0000256" key="1">
    <source>
        <dbReference type="SAM" id="MobiDB-lite"/>
    </source>
</evidence>
<reference evidence="2" key="3">
    <citation type="submission" date="2025-09" db="UniProtKB">
        <authorList>
            <consortium name="Ensembl"/>
        </authorList>
    </citation>
    <scope>IDENTIFICATION</scope>
</reference>
<feature type="compositionally biased region" description="Polar residues" evidence="1">
    <location>
        <begin position="8"/>
        <end position="26"/>
    </location>
</feature>
<gene>
    <name evidence="2" type="primary">LOC101870153</name>
</gene>
<dbReference type="GO" id="GO:0003677">
    <property type="term" value="F:DNA binding"/>
    <property type="evidence" value="ECO:0007669"/>
    <property type="project" value="InterPro"/>
</dbReference>
<keyword evidence="3" id="KW-1185">Reference proteome</keyword>
<dbReference type="GO" id="GO:0000786">
    <property type="term" value="C:nucleosome"/>
    <property type="evidence" value="ECO:0007669"/>
    <property type="project" value="InterPro"/>
</dbReference>
<dbReference type="Ensembl" id="ENSMUNT00000020312.2">
    <property type="protein sequence ID" value="ENSMUNP00000017674.2"/>
    <property type="gene ID" value="ENSMUNG00000013559.2"/>
</dbReference>
<dbReference type="SMART" id="SM00526">
    <property type="entry name" value="H15"/>
    <property type="match status" value="1"/>
</dbReference>
<dbReference type="PROSITE" id="PS51504">
    <property type="entry name" value="H15"/>
    <property type="match status" value="1"/>
</dbReference>
<organism evidence="2 3">
    <name type="scientific">Melopsittacus undulatus</name>
    <name type="common">Budgerigar</name>
    <name type="synonym">Psittacus undulatus</name>
    <dbReference type="NCBI Taxonomy" id="13146"/>
    <lineage>
        <taxon>Eukaryota</taxon>
        <taxon>Metazoa</taxon>
        <taxon>Chordata</taxon>
        <taxon>Craniata</taxon>
        <taxon>Vertebrata</taxon>
        <taxon>Euteleostomi</taxon>
        <taxon>Archelosauria</taxon>
        <taxon>Archosauria</taxon>
        <taxon>Dinosauria</taxon>
        <taxon>Saurischia</taxon>
        <taxon>Theropoda</taxon>
        <taxon>Coelurosauria</taxon>
        <taxon>Aves</taxon>
        <taxon>Neognathae</taxon>
        <taxon>Neoaves</taxon>
        <taxon>Telluraves</taxon>
        <taxon>Australaves</taxon>
        <taxon>Psittaciformes</taxon>
        <taxon>Psittaculidae</taxon>
        <taxon>Melopsittacus</taxon>
    </lineage>
</organism>
<name>A0A8C6NED3_MELUD</name>
<accession>A0A8C6NED3</accession>
<evidence type="ECO:0000313" key="3">
    <source>
        <dbReference type="Proteomes" id="UP000694405"/>
    </source>
</evidence>
<dbReference type="InterPro" id="IPR005818">
    <property type="entry name" value="Histone_H1/H5_H15"/>
</dbReference>
<feature type="region of interest" description="Disordered" evidence="1">
    <location>
        <begin position="159"/>
        <end position="348"/>
    </location>
</feature>
<dbReference type="CDD" id="cd00073">
    <property type="entry name" value="H15"/>
    <property type="match status" value="1"/>
</dbReference>